<dbReference type="RefSeq" id="XP_017988523.1">
    <property type="nucleotide sequence ID" value="XM_018133351.1"/>
</dbReference>
<dbReference type="EMBL" id="CP014246">
    <property type="protein sequence ID" value="AMD21527.1"/>
    <property type="molecule type" value="Genomic_DNA"/>
</dbReference>
<dbReference type="GO" id="GO:0005634">
    <property type="term" value="C:nucleus"/>
    <property type="evidence" value="ECO:0007669"/>
    <property type="project" value="UniProtKB-SubCell"/>
</dbReference>
<dbReference type="InterPro" id="IPR039462">
    <property type="entry name" value="Nup159/Nup146_N"/>
</dbReference>
<feature type="region of interest" description="Disordered" evidence="5">
    <location>
        <begin position="643"/>
        <end position="858"/>
    </location>
</feature>
<feature type="compositionally biased region" description="Acidic residues" evidence="5">
    <location>
        <begin position="930"/>
        <end position="952"/>
    </location>
</feature>
<reference evidence="7 8" key="1">
    <citation type="submission" date="2016-01" db="EMBL/GenBank/DDBJ databases">
        <title>Genome sequence of the yeast Holleya sinecauda.</title>
        <authorList>
            <person name="Dietrich F.S."/>
        </authorList>
    </citation>
    <scope>NUCLEOTIDE SEQUENCE [LARGE SCALE GENOMIC DNA]</scope>
    <source>
        <strain evidence="7 8">ATCC 58844</strain>
    </source>
</reference>
<feature type="compositionally biased region" description="Polar residues" evidence="5">
    <location>
        <begin position="1076"/>
        <end position="1085"/>
    </location>
</feature>
<feature type="compositionally biased region" description="Polar residues" evidence="5">
    <location>
        <begin position="834"/>
        <end position="848"/>
    </location>
</feature>
<dbReference type="Pfam" id="PF16755">
    <property type="entry name" value="Beta-prop_NUP159_NUP214"/>
    <property type="match status" value="1"/>
</dbReference>
<feature type="region of interest" description="Disordered" evidence="5">
    <location>
        <begin position="507"/>
        <end position="532"/>
    </location>
</feature>
<evidence type="ECO:0000256" key="1">
    <source>
        <dbReference type="ARBA" id="ARBA00004123"/>
    </source>
</evidence>
<feature type="compositionally biased region" description="Polar residues" evidence="5">
    <location>
        <begin position="507"/>
        <end position="522"/>
    </location>
</feature>
<feature type="compositionally biased region" description="Polar residues" evidence="5">
    <location>
        <begin position="591"/>
        <end position="622"/>
    </location>
</feature>
<feature type="region of interest" description="Disordered" evidence="5">
    <location>
        <begin position="871"/>
        <end position="893"/>
    </location>
</feature>
<feature type="compositionally biased region" description="Polar residues" evidence="5">
    <location>
        <begin position="737"/>
        <end position="754"/>
    </location>
</feature>
<feature type="compositionally biased region" description="Basic and acidic residues" evidence="5">
    <location>
        <begin position="1352"/>
        <end position="1361"/>
    </location>
</feature>
<feature type="compositionally biased region" description="Polar residues" evidence="5">
    <location>
        <begin position="1015"/>
        <end position="1043"/>
    </location>
</feature>
<feature type="region of interest" description="Disordered" evidence="5">
    <location>
        <begin position="396"/>
        <end position="437"/>
    </location>
</feature>
<organism evidence="7 8">
    <name type="scientific">Eremothecium sinecaudum</name>
    <dbReference type="NCBI Taxonomy" id="45286"/>
    <lineage>
        <taxon>Eukaryota</taxon>
        <taxon>Fungi</taxon>
        <taxon>Dikarya</taxon>
        <taxon>Ascomycota</taxon>
        <taxon>Saccharomycotina</taxon>
        <taxon>Saccharomycetes</taxon>
        <taxon>Saccharomycetales</taxon>
        <taxon>Saccharomycetaceae</taxon>
        <taxon>Eremothecium</taxon>
    </lineage>
</organism>
<evidence type="ECO:0000256" key="4">
    <source>
        <dbReference type="SAM" id="Coils"/>
    </source>
</evidence>
<proteinExistence type="predicted"/>
<keyword evidence="3" id="KW-0539">Nucleus</keyword>
<dbReference type="Proteomes" id="UP000243052">
    <property type="component" value="Chromosome vi"/>
</dbReference>
<feature type="region of interest" description="Disordered" evidence="5">
    <location>
        <begin position="1352"/>
        <end position="1372"/>
    </location>
</feature>
<feature type="compositionally biased region" description="Low complexity" evidence="5">
    <location>
        <begin position="871"/>
        <end position="881"/>
    </location>
</feature>
<evidence type="ECO:0000256" key="3">
    <source>
        <dbReference type="ARBA" id="ARBA00023242"/>
    </source>
</evidence>
<comment type="subcellular location">
    <subcellularLocation>
        <location evidence="1">Nucleus</location>
    </subcellularLocation>
</comment>
<evidence type="ECO:0000313" key="8">
    <source>
        <dbReference type="Proteomes" id="UP000243052"/>
    </source>
</evidence>
<dbReference type="STRING" id="45286.A0A109UZM0"/>
<feature type="region of interest" description="Disordered" evidence="5">
    <location>
        <begin position="578"/>
        <end position="628"/>
    </location>
</feature>
<feature type="compositionally biased region" description="Polar residues" evidence="5">
    <location>
        <begin position="1052"/>
        <end position="1065"/>
    </location>
</feature>
<feature type="compositionally biased region" description="Low complexity" evidence="5">
    <location>
        <begin position="814"/>
        <end position="826"/>
    </location>
</feature>
<dbReference type="SUPFAM" id="SSF117289">
    <property type="entry name" value="Nucleoporin domain"/>
    <property type="match status" value="1"/>
</dbReference>
<keyword evidence="8" id="KW-1185">Reference proteome</keyword>
<feature type="region of interest" description="Disordered" evidence="5">
    <location>
        <begin position="453"/>
        <end position="489"/>
    </location>
</feature>
<evidence type="ECO:0000259" key="6">
    <source>
        <dbReference type="Pfam" id="PF16755"/>
    </source>
</evidence>
<evidence type="ECO:0000256" key="2">
    <source>
        <dbReference type="ARBA" id="ARBA00022448"/>
    </source>
</evidence>
<feature type="compositionally biased region" description="Polar residues" evidence="5">
    <location>
        <begin position="706"/>
        <end position="728"/>
    </location>
</feature>
<feature type="compositionally biased region" description="Polar residues" evidence="5">
    <location>
        <begin position="1107"/>
        <end position="1136"/>
    </location>
</feature>
<dbReference type="GeneID" id="28724817"/>
<evidence type="ECO:0000256" key="5">
    <source>
        <dbReference type="SAM" id="MobiDB-lite"/>
    </source>
</evidence>
<accession>A0A109UZM0</accession>
<name>A0A109UZM0_9SACH</name>
<dbReference type="Gene3D" id="2.130.10.10">
    <property type="entry name" value="YVTN repeat-like/Quinoprotein amine dehydrogenase"/>
    <property type="match status" value="1"/>
</dbReference>
<dbReference type="InterPro" id="IPR015943">
    <property type="entry name" value="WD40/YVTN_repeat-like_dom_sf"/>
</dbReference>
<dbReference type="OrthoDB" id="248320at2759"/>
<evidence type="ECO:0000313" key="7">
    <source>
        <dbReference type="EMBL" id="AMD21527.1"/>
    </source>
</evidence>
<feature type="compositionally biased region" description="Basic and acidic residues" evidence="5">
    <location>
        <begin position="755"/>
        <end position="764"/>
    </location>
</feature>
<protein>
    <submittedName>
        <fullName evidence="7">HFL329Wp</fullName>
    </submittedName>
</protein>
<feature type="compositionally biased region" description="Polar residues" evidence="5">
    <location>
        <begin position="412"/>
        <end position="430"/>
    </location>
</feature>
<feature type="compositionally biased region" description="Polar residues" evidence="5">
    <location>
        <begin position="465"/>
        <end position="474"/>
    </location>
</feature>
<keyword evidence="2" id="KW-0813">Transport</keyword>
<gene>
    <name evidence="7" type="ORF">AW171_hschr63482</name>
</gene>
<feature type="compositionally biased region" description="Basic and acidic residues" evidence="5">
    <location>
        <begin position="803"/>
        <end position="812"/>
    </location>
</feature>
<feature type="domain" description="Nucleoporin Nup159/Nup146 N-terminal" evidence="6">
    <location>
        <begin position="35"/>
        <end position="369"/>
    </location>
</feature>
<feature type="compositionally biased region" description="Low complexity" evidence="5">
    <location>
        <begin position="792"/>
        <end position="801"/>
    </location>
</feature>
<feature type="region of interest" description="Disordered" evidence="5">
    <location>
        <begin position="927"/>
        <end position="1136"/>
    </location>
</feature>
<feature type="coiled-coil region" evidence="4">
    <location>
        <begin position="1211"/>
        <end position="1241"/>
    </location>
</feature>
<keyword evidence="4" id="KW-0175">Coiled coil</keyword>
<feature type="compositionally biased region" description="Polar residues" evidence="5">
    <location>
        <begin position="776"/>
        <end position="791"/>
    </location>
</feature>
<sequence>MNLEVGELSTVTSEQFGFKPLFSKQLVNSYNESLPFKKLNCLQINSAYKTFIACGAGEVVTGQLKELQQFGEGAETNFTRHKVNSGVLAVGFAADSTVYATLTGELWSKSLRANDEWKLLDVGLPGAITAMKCFACYVFACVEGSNELYRVQLPQKTTLKIAEGICDFDVLEGNLIYIQKNYTIVQVKTLNPTSVVRKFQVPENLREDDKRPIALSYLSQEQVFLVLGIPTEAEEVDVQYSHSMYVCSLSQKSIQESFDLVPAFSTVNRNPIYYHSTLYDFTPDTKRLHIMASSCSSELSLMNDTEVIQPLQDSDGAVLPVNPDTENDTNALGLAIDVVTKTQVLEPCEGVDSTTELPAIYVLTNLGVLQCWSLFHKGALKSGTLSLKETTARLTNEQSTDQLKSGEHATELQPTSLLKETDSIRSTTSKPIHGSGGYSANFAAPSPFSSLASSTASPIDKDNSGKQAFASTPFSGAGKESPFATLSKNPTSASALPGFGQTSFALPDSKGSSLAPNQSVGTGTPAFGKPAFGKPSFGSMTANSEPSAFGKSSFGSPTTAATTASAFGKPSFGFQMNSSEPAFGKPAFGSQPPTTQSPFGKLSNAPSSKNTTVELGTPTSGASVFGKPSFGMSTSSIDSSFAKPSFGTATSSTDSPFGKPSFGTDTAATDSPFGKPAFGTATTATDSPFGKPSFGTANDSPFGKSPLQQNTSSSLFGKSFNSMGTASPFSVLKGSEENSQQSTTKDHTIASNHDTSNKDDKKLDSNASPFSVLDIASTSDKSDGQSSDMKVSSSNKNSDINSNEEKMEDDGKQSSSSLANLASSPESLERQSSDAKINSSTNDSTENQVAMKHGEPLSINSLTARIKKAANISSSEISNSVVKDDSPEGKNTASFSFAEFSNSLKPESSMKHAPALSFDLMKSKLRDYDSENDSDSSEDAESASDSEDDDDERSVGNSDEADITTADDIEKTAAFVNEEVTSFVSKPKGNLVKSSLPNELEKNKQPYFAEKTPERTVQQESLQGGSSATNQQIAVPKSETQTPQPSPIGQEHMTSGKSSNWNTEPKFQKLPDTDDIPSTMSTPEFLNSAPKLSPQRTLSKQPVIPTPSKTDIQQQCPKTDNGSNEDMNSLEQSSSPVPMKSFYIGADTKKVKLVSKNPIVNSMEKTYHYIEAEIEVLQENLTNLGEFIDDQSKIPYEKSLKSLNCIPSWRLSEVQRLIKIMTDNANELKQHQDKVRNLDNESNIDCKTMEKMQTMLRDYYLHLEYFNKECDNDLRNISLPQITMQTKLRSKLAKVNDWLRTILELLQLMKLYTIKDKAENMAIVRKLVNDSIERGTLLENIQSLRNDISKLSEDKSKRGLPSDKSLQPSLTSGPIVKKSMEINVRKQLGLFFKSQIK</sequence>